<comment type="subcellular location">
    <subcellularLocation>
        <location evidence="2">Membrane</location>
        <topology evidence="2">Single-pass membrane protein</topology>
    </subcellularLocation>
</comment>
<dbReference type="GO" id="GO:0061630">
    <property type="term" value="F:ubiquitin protein ligase activity"/>
    <property type="evidence" value="ECO:0007669"/>
    <property type="project" value="UniProtKB-EC"/>
</dbReference>
<keyword evidence="8 12" id="KW-1133">Transmembrane helix</keyword>
<evidence type="ECO:0000313" key="15">
    <source>
        <dbReference type="Proteomes" id="UP001190926"/>
    </source>
</evidence>
<dbReference type="InterPro" id="IPR044602">
    <property type="entry name" value="ATL10/ATL72-79-like"/>
</dbReference>
<evidence type="ECO:0000256" key="2">
    <source>
        <dbReference type="ARBA" id="ARBA00004167"/>
    </source>
</evidence>
<evidence type="ECO:0000256" key="5">
    <source>
        <dbReference type="ARBA" id="ARBA00022692"/>
    </source>
</evidence>
<comment type="similarity">
    <text evidence="10">Belongs to the RING-type zinc finger family. ATL subfamily.</text>
</comment>
<dbReference type="SUPFAM" id="SSF57850">
    <property type="entry name" value="RING/U-box"/>
    <property type="match status" value="1"/>
</dbReference>
<dbReference type="GO" id="GO:0016020">
    <property type="term" value="C:membrane"/>
    <property type="evidence" value="ECO:0007669"/>
    <property type="project" value="UniProtKB-SubCell"/>
</dbReference>
<accession>A0AAD4J2V5</accession>
<keyword evidence="11" id="KW-0863">Zinc-finger</keyword>
<feature type="transmembrane region" description="Helical" evidence="12">
    <location>
        <begin position="65"/>
        <end position="89"/>
    </location>
</feature>
<comment type="caution">
    <text evidence="14">The sequence shown here is derived from an EMBL/GenBank/DDBJ whole genome shotgun (WGS) entry which is preliminary data.</text>
</comment>
<keyword evidence="5 12" id="KW-0812">Transmembrane</keyword>
<dbReference type="CDD" id="cd16461">
    <property type="entry name" value="RING-H2_EL5-like"/>
    <property type="match status" value="1"/>
</dbReference>
<proteinExistence type="inferred from homology"/>
<sequence>MRKVPSLAARVAVEMADFNTHPYPPPPSATSKVAAPPHLAPASCDAQKCPWWPYTSSNDFKANTALIIVVLFCALICALGFNAAIRYIVRLHSSRRRREDAEDQKPGHGAGAAAEIPSLIYAEGMKLAGAETECIICLSEFAVGEKIRVLDKCNHGFHLHCIQKWLISHSSCPTCRTNCITESASSLP</sequence>
<organism evidence="14 15">
    <name type="scientific">Perilla frutescens var. hirtella</name>
    <name type="common">Perilla citriodora</name>
    <name type="synonym">Perilla setoyensis</name>
    <dbReference type="NCBI Taxonomy" id="608512"/>
    <lineage>
        <taxon>Eukaryota</taxon>
        <taxon>Viridiplantae</taxon>
        <taxon>Streptophyta</taxon>
        <taxon>Embryophyta</taxon>
        <taxon>Tracheophyta</taxon>
        <taxon>Spermatophyta</taxon>
        <taxon>Magnoliopsida</taxon>
        <taxon>eudicotyledons</taxon>
        <taxon>Gunneridae</taxon>
        <taxon>Pentapetalae</taxon>
        <taxon>asterids</taxon>
        <taxon>lamiids</taxon>
        <taxon>Lamiales</taxon>
        <taxon>Lamiaceae</taxon>
        <taxon>Nepetoideae</taxon>
        <taxon>Elsholtzieae</taxon>
        <taxon>Perilla</taxon>
    </lineage>
</organism>
<dbReference type="PANTHER" id="PTHR46905">
    <property type="entry name" value="RING-H2 FINGER PROTEIN ATL78"/>
    <property type="match status" value="1"/>
</dbReference>
<dbReference type="InterPro" id="IPR001841">
    <property type="entry name" value="Znf_RING"/>
</dbReference>
<evidence type="ECO:0000256" key="7">
    <source>
        <dbReference type="ARBA" id="ARBA00022833"/>
    </source>
</evidence>
<name>A0AAD4J2V5_PERFH</name>
<dbReference type="Pfam" id="PF13639">
    <property type="entry name" value="zf-RING_2"/>
    <property type="match status" value="1"/>
</dbReference>
<dbReference type="SMART" id="SM00184">
    <property type="entry name" value="RING"/>
    <property type="match status" value="1"/>
</dbReference>
<evidence type="ECO:0000256" key="9">
    <source>
        <dbReference type="ARBA" id="ARBA00023136"/>
    </source>
</evidence>
<dbReference type="GO" id="GO:0008270">
    <property type="term" value="F:zinc ion binding"/>
    <property type="evidence" value="ECO:0007669"/>
    <property type="project" value="UniProtKB-KW"/>
</dbReference>
<dbReference type="Proteomes" id="UP001190926">
    <property type="component" value="Unassembled WGS sequence"/>
</dbReference>
<keyword evidence="9 12" id="KW-0472">Membrane</keyword>
<keyword evidence="15" id="KW-1185">Reference proteome</keyword>
<dbReference type="EC" id="2.3.2.27" evidence="3"/>
<keyword evidence="7" id="KW-0862">Zinc</keyword>
<evidence type="ECO:0000256" key="12">
    <source>
        <dbReference type="SAM" id="Phobius"/>
    </source>
</evidence>
<evidence type="ECO:0000256" key="6">
    <source>
        <dbReference type="ARBA" id="ARBA00022723"/>
    </source>
</evidence>
<evidence type="ECO:0000259" key="13">
    <source>
        <dbReference type="PROSITE" id="PS50089"/>
    </source>
</evidence>
<gene>
    <name evidence="14" type="ORF">C2S53_001563</name>
</gene>
<evidence type="ECO:0000256" key="11">
    <source>
        <dbReference type="PROSITE-ProRule" id="PRU00175"/>
    </source>
</evidence>
<dbReference type="EMBL" id="SDAM02000167">
    <property type="protein sequence ID" value="KAH6826126.1"/>
    <property type="molecule type" value="Genomic_DNA"/>
</dbReference>
<dbReference type="PROSITE" id="PS50089">
    <property type="entry name" value="ZF_RING_2"/>
    <property type="match status" value="1"/>
</dbReference>
<protein>
    <recommendedName>
        <fullName evidence="3">RING-type E3 ubiquitin transferase</fullName>
        <ecNumber evidence="3">2.3.2.27</ecNumber>
    </recommendedName>
</protein>
<comment type="catalytic activity">
    <reaction evidence="1">
        <text>S-ubiquitinyl-[E2 ubiquitin-conjugating enzyme]-L-cysteine + [acceptor protein]-L-lysine = [E2 ubiquitin-conjugating enzyme]-L-cysteine + N(6)-ubiquitinyl-[acceptor protein]-L-lysine.</text>
        <dbReference type="EC" id="2.3.2.27"/>
    </reaction>
</comment>
<evidence type="ECO:0000256" key="8">
    <source>
        <dbReference type="ARBA" id="ARBA00022989"/>
    </source>
</evidence>
<dbReference type="InterPro" id="IPR013083">
    <property type="entry name" value="Znf_RING/FYVE/PHD"/>
</dbReference>
<reference evidence="14 15" key="1">
    <citation type="journal article" date="2021" name="Nat. Commun.">
        <title>Incipient diploidization of the medicinal plant Perilla within 10,000 years.</title>
        <authorList>
            <person name="Zhang Y."/>
            <person name="Shen Q."/>
            <person name="Leng L."/>
            <person name="Zhang D."/>
            <person name="Chen S."/>
            <person name="Shi Y."/>
            <person name="Ning Z."/>
            <person name="Chen S."/>
        </authorList>
    </citation>
    <scope>NUCLEOTIDE SEQUENCE [LARGE SCALE GENOMIC DNA]</scope>
    <source>
        <strain evidence="15">cv. PC099</strain>
    </source>
</reference>
<dbReference type="GO" id="GO:0016567">
    <property type="term" value="P:protein ubiquitination"/>
    <property type="evidence" value="ECO:0007669"/>
    <property type="project" value="InterPro"/>
</dbReference>
<evidence type="ECO:0000313" key="14">
    <source>
        <dbReference type="EMBL" id="KAH6826126.1"/>
    </source>
</evidence>
<dbReference type="PANTHER" id="PTHR46905:SF1">
    <property type="entry name" value="RING-TYPE E3 UBIQUITIN TRANSFERASE"/>
    <property type="match status" value="1"/>
</dbReference>
<keyword evidence="6" id="KW-0479">Metal-binding</keyword>
<feature type="domain" description="RING-type" evidence="13">
    <location>
        <begin position="134"/>
        <end position="176"/>
    </location>
</feature>
<evidence type="ECO:0000256" key="1">
    <source>
        <dbReference type="ARBA" id="ARBA00000900"/>
    </source>
</evidence>
<evidence type="ECO:0000256" key="3">
    <source>
        <dbReference type="ARBA" id="ARBA00012483"/>
    </source>
</evidence>
<dbReference type="Gene3D" id="3.30.40.10">
    <property type="entry name" value="Zinc/RING finger domain, C3HC4 (zinc finger)"/>
    <property type="match status" value="1"/>
</dbReference>
<dbReference type="AlphaFoldDB" id="A0AAD4J2V5"/>
<keyword evidence="4" id="KW-0808">Transferase</keyword>
<evidence type="ECO:0000256" key="10">
    <source>
        <dbReference type="ARBA" id="ARBA00024209"/>
    </source>
</evidence>
<evidence type="ECO:0000256" key="4">
    <source>
        <dbReference type="ARBA" id="ARBA00022679"/>
    </source>
</evidence>